<organism evidence="2">
    <name type="scientific">uncultured Rubrobacteraceae bacterium</name>
    <dbReference type="NCBI Taxonomy" id="349277"/>
    <lineage>
        <taxon>Bacteria</taxon>
        <taxon>Bacillati</taxon>
        <taxon>Actinomycetota</taxon>
        <taxon>Rubrobacteria</taxon>
        <taxon>Rubrobacterales</taxon>
        <taxon>Rubrobacteraceae</taxon>
        <taxon>environmental samples</taxon>
    </lineage>
</organism>
<feature type="compositionally biased region" description="Basic residues" evidence="1">
    <location>
        <begin position="16"/>
        <end position="26"/>
    </location>
</feature>
<feature type="compositionally biased region" description="Basic residues" evidence="1">
    <location>
        <begin position="92"/>
        <end position="102"/>
    </location>
</feature>
<protein>
    <submittedName>
        <fullName evidence="2">Uncharacterized protein</fullName>
    </submittedName>
</protein>
<evidence type="ECO:0000313" key="2">
    <source>
        <dbReference type="EMBL" id="CAA9486055.1"/>
    </source>
</evidence>
<evidence type="ECO:0000256" key="1">
    <source>
        <dbReference type="SAM" id="MobiDB-lite"/>
    </source>
</evidence>
<name>A0A6J4S022_9ACTN</name>
<sequence>DLLLSLDPVRGQLRPRRARAVPRRGHQTLPVAPPRPLLRGLRLRRPGCGGRLLAGGVLPLGAPAGTRPLLLPPPGEGRYGGARRARDGGHGLLRRKSRPHAL</sequence>
<proteinExistence type="predicted"/>
<gene>
    <name evidence="2" type="ORF">AVDCRST_MAG12-1810</name>
</gene>
<accession>A0A6J4S022</accession>
<dbReference type="EMBL" id="CADCVK010000277">
    <property type="protein sequence ID" value="CAA9486055.1"/>
    <property type="molecule type" value="Genomic_DNA"/>
</dbReference>
<feature type="non-terminal residue" evidence="2">
    <location>
        <position position="1"/>
    </location>
</feature>
<feature type="region of interest" description="Disordered" evidence="1">
    <location>
        <begin position="16"/>
        <end position="40"/>
    </location>
</feature>
<feature type="non-terminal residue" evidence="2">
    <location>
        <position position="102"/>
    </location>
</feature>
<feature type="region of interest" description="Disordered" evidence="1">
    <location>
        <begin position="63"/>
        <end position="102"/>
    </location>
</feature>
<dbReference type="AlphaFoldDB" id="A0A6J4S022"/>
<reference evidence="2" key="1">
    <citation type="submission" date="2020-02" db="EMBL/GenBank/DDBJ databases">
        <authorList>
            <person name="Meier V. D."/>
        </authorList>
    </citation>
    <scope>NUCLEOTIDE SEQUENCE</scope>
    <source>
        <strain evidence="2">AVDCRST_MAG12</strain>
    </source>
</reference>